<keyword evidence="7" id="KW-0863">Zinc-finger</keyword>
<comment type="caution">
    <text evidence="17">The sequence shown here is derived from an EMBL/GenBank/DDBJ whole genome shotgun (WGS) entry which is preliminary data.</text>
</comment>
<dbReference type="InterPro" id="IPR020946">
    <property type="entry name" value="Flavin_mOase-like"/>
</dbReference>
<dbReference type="CDD" id="cd14386">
    <property type="entry name" value="UBA2_UBP5"/>
    <property type="match status" value="1"/>
</dbReference>
<dbReference type="InterPro" id="IPR009060">
    <property type="entry name" value="UBA-like_sf"/>
</dbReference>
<dbReference type="SUPFAM" id="SSF46934">
    <property type="entry name" value="UBA-like"/>
    <property type="match status" value="1"/>
</dbReference>
<dbReference type="EMBL" id="JBAHYK010000250">
    <property type="protein sequence ID" value="KAL0576057.1"/>
    <property type="molecule type" value="Genomic_DNA"/>
</dbReference>
<evidence type="ECO:0000256" key="8">
    <source>
        <dbReference type="ARBA" id="ARBA00022807"/>
    </source>
</evidence>
<keyword evidence="11" id="KW-0560">Oxidoreductase</keyword>
<evidence type="ECO:0000259" key="16">
    <source>
        <dbReference type="PROSITE" id="PS50235"/>
    </source>
</evidence>
<evidence type="ECO:0000256" key="5">
    <source>
        <dbReference type="ARBA" id="ARBA00022670"/>
    </source>
</evidence>
<dbReference type="Pfam" id="PF17807">
    <property type="entry name" value="zf-UBP_var"/>
    <property type="match status" value="1"/>
</dbReference>
<feature type="compositionally biased region" description="Low complexity" evidence="12">
    <location>
        <begin position="1967"/>
        <end position="1983"/>
    </location>
</feature>
<keyword evidence="13" id="KW-0812">Transmembrane</keyword>
<evidence type="ECO:0000256" key="14">
    <source>
        <dbReference type="SAM" id="SignalP"/>
    </source>
</evidence>
<dbReference type="GO" id="GO:0004843">
    <property type="term" value="F:cysteine-type deubiquitinase activity"/>
    <property type="evidence" value="ECO:0007669"/>
    <property type="project" value="UniProtKB-EC"/>
</dbReference>
<evidence type="ECO:0000256" key="3">
    <source>
        <dbReference type="ARBA" id="ARBA00012759"/>
    </source>
</evidence>
<dbReference type="SUPFAM" id="SSF54001">
    <property type="entry name" value="Cysteine proteinases"/>
    <property type="match status" value="1"/>
</dbReference>
<dbReference type="Gene3D" id="1.10.8.10">
    <property type="entry name" value="DNA helicase RuvA subunit, C-terminal domain"/>
    <property type="match status" value="2"/>
</dbReference>
<protein>
    <recommendedName>
        <fullName evidence="3">ubiquitinyl hydrolase 1</fullName>
        <ecNumber evidence="3">3.4.19.12</ecNumber>
    </recommendedName>
</protein>
<dbReference type="PROSITE" id="PS00973">
    <property type="entry name" value="USP_2"/>
    <property type="match status" value="1"/>
</dbReference>
<evidence type="ECO:0000256" key="9">
    <source>
        <dbReference type="ARBA" id="ARBA00022827"/>
    </source>
</evidence>
<feature type="domain" description="UBA" evidence="15">
    <location>
        <begin position="1198"/>
        <end position="1238"/>
    </location>
</feature>
<feature type="region of interest" description="Disordered" evidence="12">
    <location>
        <begin position="1847"/>
        <end position="1874"/>
    </location>
</feature>
<dbReference type="SUPFAM" id="SSF57850">
    <property type="entry name" value="RING/U-box"/>
    <property type="match status" value="1"/>
</dbReference>
<feature type="domain" description="UBA" evidence="15">
    <location>
        <begin position="1129"/>
        <end position="1175"/>
    </location>
</feature>
<dbReference type="Gene3D" id="3.50.50.60">
    <property type="entry name" value="FAD/NAD(P)-binding domain"/>
    <property type="match status" value="2"/>
</dbReference>
<dbReference type="Pfam" id="PF00443">
    <property type="entry name" value="UCH"/>
    <property type="match status" value="1"/>
</dbReference>
<evidence type="ECO:0000256" key="7">
    <source>
        <dbReference type="ARBA" id="ARBA00022771"/>
    </source>
</evidence>
<dbReference type="PANTHER" id="PTHR34587">
    <property type="entry name" value="VWFA DOMAIN-CONTAINING PROTEIN"/>
    <property type="match status" value="1"/>
</dbReference>
<evidence type="ECO:0000313" key="17">
    <source>
        <dbReference type="EMBL" id="KAL0576057.1"/>
    </source>
</evidence>
<keyword evidence="13" id="KW-0472">Membrane</keyword>
<dbReference type="InterPro" id="IPR053216">
    <property type="entry name" value="Appressorial_penetr-assoc"/>
</dbReference>
<dbReference type="PROSITE" id="PS50030">
    <property type="entry name" value="UBA"/>
    <property type="match status" value="2"/>
</dbReference>
<evidence type="ECO:0000256" key="13">
    <source>
        <dbReference type="SAM" id="Phobius"/>
    </source>
</evidence>
<dbReference type="InterPro" id="IPR036188">
    <property type="entry name" value="FAD/NAD-bd_sf"/>
</dbReference>
<comment type="similarity">
    <text evidence="2">Belongs to the peptidase C19 family.</text>
</comment>
<evidence type="ECO:0000256" key="10">
    <source>
        <dbReference type="ARBA" id="ARBA00022833"/>
    </source>
</evidence>
<dbReference type="Pfam" id="PF00627">
    <property type="entry name" value="UBA"/>
    <property type="match status" value="2"/>
</dbReference>
<feature type="region of interest" description="Disordered" evidence="12">
    <location>
        <begin position="1944"/>
        <end position="1983"/>
    </location>
</feature>
<dbReference type="InterPro" id="IPR015940">
    <property type="entry name" value="UBA"/>
</dbReference>
<dbReference type="EC" id="3.4.19.12" evidence="3"/>
<dbReference type="Gene3D" id="3.30.40.10">
    <property type="entry name" value="Zinc/RING finger domain, C3HC4 (zinc finger)"/>
    <property type="match status" value="1"/>
</dbReference>
<keyword evidence="5" id="KW-0645">Protease</keyword>
<feature type="compositionally biased region" description="Basic and acidic residues" evidence="12">
    <location>
        <begin position="996"/>
        <end position="1010"/>
    </location>
</feature>
<evidence type="ECO:0000256" key="4">
    <source>
        <dbReference type="ARBA" id="ARBA00022630"/>
    </source>
</evidence>
<dbReference type="Pfam" id="PF13450">
    <property type="entry name" value="NAD_binding_8"/>
    <property type="match status" value="1"/>
</dbReference>
<feature type="chain" id="PRO_5045359389" description="ubiquitinyl hydrolase 1" evidence="14">
    <location>
        <begin position="25"/>
        <end position="1996"/>
    </location>
</feature>
<proteinExistence type="inferred from homology"/>
<keyword evidence="17" id="KW-0378">Hydrolase</keyword>
<dbReference type="Proteomes" id="UP001465976">
    <property type="component" value="Unassembled WGS sequence"/>
</dbReference>
<keyword evidence="6" id="KW-0479">Metal-binding</keyword>
<dbReference type="Pfam" id="PF00743">
    <property type="entry name" value="FMO-like"/>
    <property type="match status" value="1"/>
</dbReference>
<keyword evidence="10" id="KW-0862">Zinc</keyword>
<dbReference type="SUPFAM" id="SSF51905">
    <property type="entry name" value="FAD/NAD(P)-binding domain"/>
    <property type="match status" value="1"/>
</dbReference>
<evidence type="ECO:0000256" key="6">
    <source>
        <dbReference type="ARBA" id="ARBA00022723"/>
    </source>
</evidence>
<dbReference type="SMART" id="SM00165">
    <property type="entry name" value="UBA"/>
    <property type="match status" value="2"/>
</dbReference>
<dbReference type="InterPro" id="IPR028889">
    <property type="entry name" value="USP"/>
</dbReference>
<dbReference type="InterPro" id="IPR001394">
    <property type="entry name" value="Peptidase_C19_UCH"/>
</dbReference>
<reference evidence="17 18" key="1">
    <citation type="submission" date="2024-02" db="EMBL/GenBank/DDBJ databases">
        <title>A draft genome for the cacao thread blight pathogen Marasmius crinis-equi.</title>
        <authorList>
            <person name="Cohen S.P."/>
            <person name="Baruah I.K."/>
            <person name="Amoako-Attah I."/>
            <person name="Bukari Y."/>
            <person name="Meinhardt L.W."/>
            <person name="Bailey B.A."/>
        </authorList>
    </citation>
    <scope>NUCLEOTIDE SEQUENCE [LARGE SCALE GENOMIC DNA]</scope>
    <source>
        <strain evidence="17 18">GH-76</strain>
    </source>
</reference>
<feature type="region of interest" description="Disordered" evidence="12">
    <location>
        <begin position="1239"/>
        <end position="1260"/>
    </location>
</feature>
<evidence type="ECO:0000256" key="11">
    <source>
        <dbReference type="ARBA" id="ARBA00023002"/>
    </source>
</evidence>
<dbReference type="Gene3D" id="3.90.70.10">
    <property type="entry name" value="Cysteine proteinases"/>
    <property type="match status" value="1"/>
</dbReference>
<dbReference type="InterPro" id="IPR001607">
    <property type="entry name" value="Znf_UBP"/>
</dbReference>
<evidence type="ECO:0000256" key="1">
    <source>
        <dbReference type="ARBA" id="ARBA00000707"/>
    </source>
</evidence>
<keyword evidence="8" id="KW-0788">Thiol protease</keyword>
<keyword evidence="14" id="KW-0732">Signal</keyword>
<feature type="region of interest" description="Disordered" evidence="12">
    <location>
        <begin position="870"/>
        <end position="892"/>
    </location>
</feature>
<organism evidence="17 18">
    <name type="scientific">Marasmius crinis-equi</name>
    <dbReference type="NCBI Taxonomy" id="585013"/>
    <lineage>
        <taxon>Eukaryota</taxon>
        <taxon>Fungi</taxon>
        <taxon>Dikarya</taxon>
        <taxon>Basidiomycota</taxon>
        <taxon>Agaricomycotina</taxon>
        <taxon>Agaricomycetes</taxon>
        <taxon>Agaricomycetidae</taxon>
        <taxon>Agaricales</taxon>
        <taxon>Marasmiineae</taxon>
        <taxon>Marasmiaceae</taxon>
        <taxon>Marasmius</taxon>
    </lineage>
</organism>
<dbReference type="PANTHER" id="PTHR34587:SF2">
    <property type="entry name" value="G-PROTEIN COUPLED RECEPTORS FAMILY 1 PROFILE DOMAIN-CONTAINING PROTEIN"/>
    <property type="match status" value="1"/>
</dbReference>
<keyword evidence="4" id="KW-0285">Flavoprotein</keyword>
<accession>A0ABR3FKX8</accession>
<feature type="domain" description="USP" evidence="16">
    <location>
        <begin position="860"/>
        <end position="1328"/>
    </location>
</feature>
<sequence length="1996" mass="218095">MRYRFAVHALVWAAVCNNLPFVSSEQQFFQTPPKSSPDSASYQFEWPIRKVAVIGAGVGGLVSYREFLRAGYDVKLYERDRHPGGVWHYSEEVPLNAPVPNASPFAADYEPCLPPKGVKLPYEEEYIDQDPRMLSEQIRAHRAPKPIWASLKSNAPAIRDWKWPDDTPWELPQQMIQRYVRSFASLHGINTNDNNPNVFYNTRVELVEKRYVNETEAGWTLTLKELVKIGEKSSRVRWWKEEFDAVVIATGRYNSPSVPAIPGLSEWVNKHPNGISHSRQYRRPEMFQNKSVILVGAAASGAEIGVEINPYVSKLYVSTRPDNSTAPHYPLSFYVPRLPKNTTMIGEIKRFHPVRSGSTMSEGKIELVNGTIITGVDHIIFGTGFRYTYPFLPQYLDPKLGPNDRAPQGEPQPLVTDGSHVRSLHLDAFYIEEPTIGFININAGMQSFVYGEYLAVALAQVWNNKAKIPTTEEMWRLYNKRVEEKGGYSKHFQFLGSQVAHDMMRYFVGWLNEAATKHGGRQIDGPSAANNEILAIWAMARFGTSEFNDVAPIGGLLPFANPSWDDEAFSREQHRFTVPLFVLARSSYLFRPHVRKVMPCAHLKVIASLSSPKLSQSVHREECTQCFDGQDSDAGVDVCLACFNGACLSPEEGGNGHARLHVEKTGHGFTLNVKRRLKPTAEKSPRRDLDDEPPLKMTKLAILEEREEDKYDFITSIRCYKCNPDGVIVPESEIDEHPRIKSLMNDVMASQSSARKSEVQAWEEEILPCEHTLTLQQVQLSKEGLEKVIGQDIYCYICNDSKLDPELAKHLANFGIRVETQMKTEKSMTELQIEHNLKYDFSMTGDDGRLLEPLFGGGLTGLRNLGNSGRYAQRAQSSTTSDDDPNAPKFQEGLKPSMFKALVGKGHAEFATMKQQDAEEFFTHLLDVLRRERRRRAGGPESDESDPTRVFSYGTEQRLQCSSCRKVKYRIDGGMDVVSVSVPAVEKSAPPSGEDVDMRDATEKKPEDDKKQYKEVALKSCIDDGFLGAEAIDEWTCSQCQGKGAVKQIRFASFPDVLVVHAKKFQLVNWVPAKLGKTLPQMLMLSLDIPVALPSEDILTFDEKYLGKGLQPGETELPEEESNASALPHFDEAAMAQLTGMGFPEIRCQKALLATGGAGGGPTAAETAMEWLFAHMEDPDIDNPIQPSSSGSGGDVSEPSPEQISLLADMGFTNLQAKKALRETSGNVERAVEWLFSHPDDTGEDSSAVAEPSSNKKEIEGTRDVPVSYRLRAFISHKGPSVHSGHYVAHIRKDDGWVLFNDEKVVKADEDSVKDLKKLAYLYVFEKIPQHAMRAGPSRLTSDVYPFLYHSSSTEGDAAGSMRRVRRIESRQSSAQSSLTLDPKVISTVPEARLGNDIPRDFATSLVSPNNFINYCVTVSLPLTNGKQIETGSCNPAPMGVIPAVDRIPSLKFQFPVNGGFVGKNQPFTIQLAVNGGLATGNFANSRTNYQAAPQQLDSNGAIIGYTTIAIESMTALNQTTTPNPVIFDFFKAIPSPAANGVLTATIDNGLAEGVYRLSTVAKGSNSQSIVLPVLQHGAIDDAIYFTVTADGKAPTAAKRSTFTNNLVLPRQTGNTTTSTSDSAAQNSTTLLGSQIATGFSGDGQDPPTTGQVASLTSVNNFINHCLTVNKVLTNGQQMGGGSCNPIPIGAIPAQTAIPSFKFRSPKNFDKLDPGKSFSIELNFANMALSMTDPEIRYLSAPQRLENNGTIRGYARVVIEALTSLNQTSLTDPSKIAFSASMNSVAGNGALQADVTKGLPAGFYRLSSIALTENHYPVALPVVQLGATNDVIYFQVGDGGSGSTAANSISAVAGPTPTSTSPSGSGTSGNDDNSKGVSPAVLGAAVGGSLGGVALIALILFIVFFSRRRRARQNESAAFDIPQAAYPIPFENGPHMGTLVPFTNTTPPPAPGRNDRLGVGEKNGMMSLGNPSSTTGSSSRRLSMVSVAPSYHTVAP</sequence>
<feature type="region of interest" description="Disordered" evidence="12">
    <location>
        <begin position="982"/>
        <end position="1010"/>
    </location>
</feature>
<dbReference type="InterPro" id="IPR018200">
    <property type="entry name" value="USP_CS"/>
</dbReference>
<feature type="signal peptide" evidence="14">
    <location>
        <begin position="1"/>
        <end position="24"/>
    </location>
</feature>
<gene>
    <name evidence="17" type="primary">ubp14</name>
    <name evidence="17" type="ORF">V5O48_005915</name>
</gene>
<evidence type="ECO:0000256" key="2">
    <source>
        <dbReference type="ARBA" id="ARBA00009085"/>
    </source>
</evidence>
<dbReference type="SMART" id="SM00290">
    <property type="entry name" value="ZnF_UBP"/>
    <property type="match status" value="1"/>
</dbReference>
<evidence type="ECO:0000256" key="12">
    <source>
        <dbReference type="SAM" id="MobiDB-lite"/>
    </source>
</evidence>
<feature type="region of interest" description="Disordered" evidence="12">
    <location>
        <begin position="1178"/>
        <end position="1201"/>
    </location>
</feature>
<name>A0ABR3FKX8_9AGAR</name>
<evidence type="ECO:0000313" key="18">
    <source>
        <dbReference type="Proteomes" id="UP001465976"/>
    </source>
</evidence>
<dbReference type="InterPro" id="IPR038765">
    <property type="entry name" value="Papain-like_cys_pep_sf"/>
</dbReference>
<feature type="transmembrane region" description="Helical" evidence="13">
    <location>
        <begin position="1880"/>
        <end position="1905"/>
    </location>
</feature>
<keyword evidence="13" id="KW-1133">Transmembrane helix</keyword>
<dbReference type="PROSITE" id="PS50235">
    <property type="entry name" value="USP_3"/>
    <property type="match status" value="1"/>
</dbReference>
<feature type="compositionally biased region" description="Low complexity" evidence="12">
    <location>
        <begin position="1854"/>
        <end position="1869"/>
    </location>
</feature>
<dbReference type="InterPro" id="IPR013083">
    <property type="entry name" value="Znf_RING/FYVE/PHD"/>
</dbReference>
<comment type="catalytic activity">
    <reaction evidence="1">
        <text>Thiol-dependent hydrolysis of ester, thioester, amide, peptide and isopeptide bonds formed by the C-terminal Gly of ubiquitin (a 76-residue protein attached to proteins as an intracellular targeting signal).</text>
        <dbReference type="EC" id="3.4.19.12"/>
    </reaction>
</comment>
<keyword evidence="9" id="KW-0274">FAD</keyword>
<keyword evidence="18" id="KW-1185">Reference proteome</keyword>
<evidence type="ECO:0000259" key="15">
    <source>
        <dbReference type="PROSITE" id="PS50030"/>
    </source>
</evidence>
<dbReference type="InterPro" id="IPR041432">
    <property type="entry name" value="UBP13_Znf-UBP_var"/>
</dbReference>